<dbReference type="PIRSF" id="PIRSF006806">
    <property type="entry name" value="FTHF_cligase"/>
    <property type="match status" value="1"/>
</dbReference>
<evidence type="ECO:0000256" key="3">
    <source>
        <dbReference type="ARBA" id="ARBA00022840"/>
    </source>
</evidence>
<feature type="binding site" evidence="4">
    <location>
        <begin position="174"/>
        <end position="182"/>
    </location>
    <ligand>
        <name>ATP</name>
        <dbReference type="ChEBI" id="CHEBI:30616"/>
    </ligand>
</feature>
<keyword evidence="5" id="KW-0460">Magnesium</keyword>
<comment type="cofactor">
    <cofactor evidence="5">
        <name>Mg(2+)</name>
        <dbReference type="ChEBI" id="CHEBI:18420"/>
    </cofactor>
</comment>
<dbReference type="SUPFAM" id="SSF100950">
    <property type="entry name" value="NagB/RpiA/CoA transferase-like"/>
    <property type="match status" value="1"/>
</dbReference>
<keyword evidence="3 4" id="KW-0067">ATP-binding</keyword>
<gene>
    <name evidence="6" type="ORF">DMP05_01455</name>
</gene>
<dbReference type="EC" id="6.3.3.2" evidence="5"/>
<dbReference type="GO" id="GO:0005524">
    <property type="term" value="F:ATP binding"/>
    <property type="evidence" value="ECO:0007669"/>
    <property type="project" value="UniProtKB-KW"/>
</dbReference>
<evidence type="ECO:0000256" key="2">
    <source>
        <dbReference type="ARBA" id="ARBA00022741"/>
    </source>
</evidence>
<evidence type="ECO:0000256" key="4">
    <source>
        <dbReference type="PIRSR" id="PIRSR006806-1"/>
    </source>
</evidence>
<proteinExistence type="inferred from homology"/>
<dbReference type="EMBL" id="QIBZ01000002">
    <property type="protein sequence ID" value="RNM37049.1"/>
    <property type="molecule type" value="Genomic_DNA"/>
</dbReference>
<feature type="binding site" evidence="4">
    <location>
        <position position="84"/>
    </location>
    <ligand>
        <name>substrate</name>
    </ligand>
</feature>
<evidence type="ECO:0000313" key="6">
    <source>
        <dbReference type="EMBL" id="RNM37049.1"/>
    </source>
</evidence>
<comment type="catalytic activity">
    <reaction evidence="5">
        <text>(6S)-5-formyl-5,6,7,8-tetrahydrofolate + ATP = (6R)-5,10-methenyltetrahydrofolate + ADP + phosphate</text>
        <dbReference type="Rhea" id="RHEA:10488"/>
        <dbReference type="ChEBI" id="CHEBI:30616"/>
        <dbReference type="ChEBI" id="CHEBI:43474"/>
        <dbReference type="ChEBI" id="CHEBI:57455"/>
        <dbReference type="ChEBI" id="CHEBI:57457"/>
        <dbReference type="ChEBI" id="CHEBI:456216"/>
        <dbReference type="EC" id="6.3.3.2"/>
    </reaction>
</comment>
<dbReference type="GO" id="GO:0046872">
    <property type="term" value="F:metal ion binding"/>
    <property type="evidence" value="ECO:0007669"/>
    <property type="project" value="UniProtKB-KW"/>
</dbReference>
<dbReference type="InterPro" id="IPR037171">
    <property type="entry name" value="NagB/RpiA_transferase-like"/>
</dbReference>
<keyword evidence="2 4" id="KW-0547">Nucleotide-binding</keyword>
<dbReference type="GO" id="GO:0035999">
    <property type="term" value="P:tetrahydrofolate interconversion"/>
    <property type="evidence" value="ECO:0007669"/>
    <property type="project" value="TreeGrafter"/>
</dbReference>
<evidence type="ECO:0000256" key="1">
    <source>
        <dbReference type="ARBA" id="ARBA00010638"/>
    </source>
</evidence>
<evidence type="ECO:0000256" key="5">
    <source>
        <dbReference type="RuleBase" id="RU361279"/>
    </source>
</evidence>
<keyword evidence="5" id="KW-0479">Metal-binding</keyword>
<dbReference type="PANTHER" id="PTHR23407:SF1">
    <property type="entry name" value="5-FORMYLTETRAHYDROFOLATE CYCLO-LIGASE"/>
    <property type="match status" value="1"/>
</dbReference>
<dbReference type="InterPro" id="IPR024185">
    <property type="entry name" value="FTHF_cligase-like_sf"/>
</dbReference>
<sequence>MRELLALKQEQILLLPNARYTSVMQNDTIHIKKELRHEVLTRRDAMLASAREQASRAISRKLKDQLTYLSAGSTVAVYAPMKSEVNLEDFIVWCYTQKLTVVFPCMNTKGSTPRMYMRLVEYRAWRDGNVPFIANPLKHFAEDDGSVSDFPICAPGFIDAVIVPMVAFDGDFQRLGYGGGNYDEYLGLVSRERSPGANVEIIGVAFEAQRVDRVPTEPHDLPLPCIISA</sequence>
<reference evidence="7" key="1">
    <citation type="submission" date="2018-05" db="EMBL/GenBank/DDBJ databases">
        <title>Genome Sequencing of selected type strains of the family Eggerthellaceae.</title>
        <authorList>
            <person name="Danylec N."/>
            <person name="Stoll D.A."/>
            <person name="Doetsch A."/>
            <person name="Huch M."/>
        </authorList>
    </citation>
    <scope>NUCLEOTIDE SEQUENCE [LARGE SCALE GENOMIC DNA]</scope>
    <source>
        <strain evidence="7">DSM 22006</strain>
    </source>
</reference>
<dbReference type="NCBIfam" id="TIGR02727">
    <property type="entry name" value="MTHFS_bact"/>
    <property type="match status" value="1"/>
</dbReference>
<feature type="binding site" evidence="4">
    <location>
        <begin position="32"/>
        <end position="36"/>
    </location>
    <ligand>
        <name>ATP</name>
        <dbReference type="ChEBI" id="CHEBI:30616"/>
    </ligand>
</feature>
<dbReference type="AlphaFoldDB" id="A0A3N0IJ46"/>
<dbReference type="InterPro" id="IPR002698">
    <property type="entry name" value="FTHF_cligase"/>
</dbReference>
<keyword evidence="6" id="KW-0436">Ligase</keyword>
<organism evidence="6 7">
    <name type="scientific">Slackia isoflavoniconvertens</name>
    <dbReference type="NCBI Taxonomy" id="572010"/>
    <lineage>
        <taxon>Bacteria</taxon>
        <taxon>Bacillati</taxon>
        <taxon>Actinomycetota</taxon>
        <taxon>Coriobacteriia</taxon>
        <taxon>Eggerthellales</taxon>
        <taxon>Eggerthellaceae</taxon>
        <taxon>Slackia</taxon>
    </lineage>
</organism>
<dbReference type="Gene3D" id="3.40.50.10420">
    <property type="entry name" value="NagB/RpiA/CoA transferase-like"/>
    <property type="match status" value="1"/>
</dbReference>
<name>A0A3N0IJ46_9ACTN</name>
<dbReference type="PANTHER" id="PTHR23407">
    <property type="entry name" value="ATPASE INHIBITOR/5-FORMYLTETRAHYDROFOLATE CYCLO-LIGASE"/>
    <property type="match status" value="1"/>
</dbReference>
<comment type="caution">
    <text evidence="6">The sequence shown here is derived from an EMBL/GenBank/DDBJ whole genome shotgun (WGS) entry which is preliminary data.</text>
</comment>
<dbReference type="Proteomes" id="UP000271472">
    <property type="component" value="Unassembled WGS sequence"/>
</dbReference>
<dbReference type="Pfam" id="PF01812">
    <property type="entry name" value="5-FTHF_cyc-lig"/>
    <property type="match status" value="1"/>
</dbReference>
<keyword evidence="7" id="KW-1185">Reference proteome</keyword>
<protein>
    <recommendedName>
        <fullName evidence="5">5-formyltetrahydrofolate cyclo-ligase</fullName>
        <ecNumber evidence="5">6.3.3.2</ecNumber>
    </recommendedName>
</protein>
<accession>A0A3N0IJ46</accession>
<dbReference type="GO" id="GO:0009396">
    <property type="term" value="P:folic acid-containing compound biosynthetic process"/>
    <property type="evidence" value="ECO:0007669"/>
    <property type="project" value="TreeGrafter"/>
</dbReference>
<dbReference type="GO" id="GO:0030272">
    <property type="term" value="F:5-formyltetrahydrofolate cyclo-ligase activity"/>
    <property type="evidence" value="ECO:0007669"/>
    <property type="project" value="UniProtKB-EC"/>
</dbReference>
<comment type="similarity">
    <text evidence="1 5">Belongs to the 5-formyltetrahydrofolate cyclo-ligase family.</text>
</comment>
<evidence type="ECO:0000313" key="7">
    <source>
        <dbReference type="Proteomes" id="UP000271472"/>
    </source>
</evidence>